<dbReference type="SUPFAM" id="SSF50129">
    <property type="entry name" value="GroES-like"/>
    <property type="match status" value="1"/>
</dbReference>
<comment type="similarity">
    <text evidence="1">Belongs to the zinc-containing alcohol dehydrogenase family.</text>
</comment>
<evidence type="ECO:0000256" key="1">
    <source>
        <dbReference type="ARBA" id="ARBA00008072"/>
    </source>
</evidence>
<accession>A0A9P4PXL4</accession>
<evidence type="ECO:0000313" key="5">
    <source>
        <dbReference type="EMBL" id="KAF2451083.1"/>
    </source>
</evidence>
<dbReference type="Gene3D" id="3.90.180.10">
    <property type="entry name" value="Medium-chain alcohol dehydrogenases, catalytic domain"/>
    <property type="match status" value="1"/>
</dbReference>
<gene>
    <name evidence="5" type="ORF">P171DRAFT_480123</name>
</gene>
<dbReference type="InterPro" id="IPR013149">
    <property type="entry name" value="ADH-like_C"/>
</dbReference>
<keyword evidence="6" id="KW-1185">Reference proteome</keyword>
<dbReference type="SMART" id="SM00829">
    <property type="entry name" value="PKS_ER"/>
    <property type="match status" value="1"/>
</dbReference>
<organism evidence="5 6">
    <name type="scientific">Karstenula rhodostoma CBS 690.94</name>
    <dbReference type="NCBI Taxonomy" id="1392251"/>
    <lineage>
        <taxon>Eukaryota</taxon>
        <taxon>Fungi</taxon>
        <taxon>Dikarya</taxon>
        <taxon>Ascomycota</taxon>
        <taxon>Pezizomycotina</taxon>
        <taxon>Dothideomycetes</taxon>
        <taxon>Pleosporomycetidae</taxon>
        <taxon>Pleosporales</taxon>
        <taxon>Massarineae</taxon>
        <taxon>Didymosphaeriaceae</taxon>
        <taxon>Karstenula</taxon>
    </lineage>
</organism>
<comment type="caution">
    <text evidence="5">The sequence shown here is derived from an EMBL/GenBank/DDBJ whole genome shotgun (WGS) entry which is preliminary data.</text>
</comment>
<dbReference type="InterPro" id="IPR013154">
    <property type="entry name" value="ADH-like_N"/>
</dbReference>
<evidence type="ECO:0000256" key="3">
    <source>
        <dbReference type="ARBA" id="ARBA00023002"/>
    </source>
</evidence>
<evidence type="ECO:0000259" key="4">
    <source>
        <dbReference type="SMART" id="SM00829"/>
    </source>
</evidence>
<dbReference type="InterPro" id="IPR036291">
    <property type="entry name" value="NAD(P)-bd_dom_sf"/>
</dbReference>
<dbReference type="InterPro" id="IPR011032">
    <property type="entry name" value="GroES-like_sf"/>
</dbReference>
<comment type="subunit">
    <text evidence="2">Monomer.</text>
</comment>
<proteinExistence type="inferred from homology"/>
<dbReference type="GO" id="GO:0016651">
    <property type="term" value="F:oxidoreductase activity, acting on NAD(P)H"/>
    <property type="evidence" value="ECO:0007669"/>
    <property type="project" value="InterPro"/>
</dbReference>
<dbReference type="Gene3D" id="3.40.50.720">
    <property type="entry name" value="NAD(P)-binding Rossmann-like Domain"/>
    <property type="match status" value="1"/>
</dbReference>
<evidence type="ECO:0000256" key="2">
    <source>
        <dbReference type="ARBA" id="ARBA00011245"/>
    </source>
</evidence>
<dbReference type="OrthoDB" id="10257049at2759"/>
<dbReference type="InterPro" id="IPR020843">
    <property type="entry name" value="ER"/>
</dbReference>
<dbReference type="PANTHER" id="PTHR45348">
    <property type="entry name" value="HYPOTHETICAL OXIDOREDUCTASE (EUROFUNG)"/>
    <property type="match status" value="1"/>
</dbReference>
<reference evidence="5" key="1">
    <citation type="journal article" date="2020" name="Stud. Mycol.">
        <title>101 Dothideomycetes genomes: a test case for predicting lifestyles and emergence of pathogens.</title>
        <authorList>
            <person name="Haridas S."/>
            <person name="Albert R."/>
            <person name="Binder M."/>
            <person name="Bloem J."/>
            <person name="Labutti K."/>
            <person name="Salamov A."/>
            <person name="Andreopoulos B."/>
            <person name="Baker S."/>
            <person name="Barry K."/>
            <person name="Bills G."/>
            <person name="Bluhm B."/>
            <person name="Cannon C."/>
            <person name="Castanera R."/>
            <person name="Culley D."/>
            <person name="Daum C."/>
            <person name="Ezra D."/>
            <person name="Gonzalez J."/>
            <person name="Henrissat B."/>
            <person name="Kuo A."/>
            <person name="Liang C."/>
            <person name="Lipzen A."/>
            <person name="Lutzoni F."/>
            <person name="Magnuson J."/>
            <person name="Mondo S."/>
            <person name="Nolan M."/>
            <person name="Ohm R."/>
            <person name="Pangilinan J."/>
            <person name="Park H.-J."/>
            <person name="Ramirez L."/>
            <person name="Alfaro M."/>
            <person name="Sun H."/>
            <person name="Tritt A."/>
            <person name="Yoshinaga Y."/>
            <person name="Zwiers L.-H."/>
            <person name="Turgeon B."/>
            <person name="Goodwin S."/>
            <person name="Spatafora J."/>
            <person name="Crous P."/>
            <person name="Grigoriev I."/>
        </authorList>
    </citation>
    <scope>NUCLEOTIDE SEQUENCE</scope>
    <source>
        <strain evidence="5">CBS 690.94</strain>
    </source>
</reference>
<sequence length="347" mass="36806">MANQTKNLAAVLPAAQADFVVEERPIPTPGPNEVLVRNHFIGLNPLDWKRQLTGMFIPSYPAVLGTDLSGVVEAVGSNVSKFKPGDRVLGGADGIVSQKPENAAFQTYTILRSSSTSKLPSSVSLEQAATLTTSIVTSYLMLFHVLGLPKPELKAPPPNATVLVWGGASMTGNLTIQLAKLAGLNVYATASKKNHEHLRSLGASVLFDYNSSTVVEDAVAAAEREGKPIAYVADTIASTATLSSVQDILSKSTATAKVIAHTGPWPEDLPKLDAIDADMVHGEELWYKPDMIQLGSKIFHEDLPTWLESGVIAPPPYRVIEGGVGKIQAALEVLKAGVSNQKVLVAV</sequence>
<feature type="domain" description="Enoyl reductase (ER)" evidence="4">
    <location>
        <begin position="10"/>
        <end position="345"/>
    </location>
</feature>
<protein>
    <submittedName>
        <fullName evidence="5">GroES-like protein</fullName>
    </submittedName>
</protein>
<dbReference type="CDD" id="cd08249">
    <property type="entry name" value="enoyl_reductase_like"/>
    <property type="match status" value="1"/>
</dbReference>
<name>A0A9P4PXL4_9PLEO</name>
<dbReference type="SUPFAM" id="SSF51735">
    <property type="entry name" value="NAD(P)-binding Rossmann-fold domains"/>
    <property type="match status" value="1"/>
</dbReference>
<dbReference type="EMBL" id="MU001493">
    <property type="protein sequence ID" value="KAF2451083.1"/>
    <property type="molecule type" value="Genomic_DNA"/>
</dbReference>
<evidence type="ECO:0000313" key="6">
    <source>
        <dbReference type="Proteomes" id="UP000799764"/>
    </source>
</evidence>
<dbReference type="AlphaFoldDB" id="A0A9P4PXL4"/>
<keyword evidence="3" id="KW-0560">Oxidoreductase</keyword>
<dbReference type="PANTHER" id="PTHR45348:SF2">
    <property type="entry name" value="ZINC-TYPE ALCOHOL DEHYDROGENASE-LIKE PROTEIN C2E1P3.01"/>
    <property type="match status" value="1"/>
</dbReference>
<dbReference type="Pfam" id="PF00107">
    <property type="entry name" value="ADH_zinc_N"/>
    <property type="match status" value="1"/>
</dbReference>
<dbReference type="Pfam" id="PF08240">
    <property type="entry name" value="ADH_N"/>
    <property type="match status" value="1"/>
</dbReference>
<dbReference type="InterPro" id="IPR047122">
    <property type="entry name" value="Trans-enoyl_RdTase-like"/>
</dbReference>
<dbReference type="Proteomes" id="UP000799764">
    <property type="component" value="Unassembled WGS sequence"/>
</dbReference>